<evidence type="ECO:0000259" key="3">
    <source>
        <dbReference type="PROSITE" id="PS50977"/>
    </source>
</evidence>
<dbReference type="STRING" id="1122124.GCA_000423165_00140"/>
<dbReference type="RefSeq" id="WP_026861230.1">
    <property type="nucleotide sequence ID" value="NZ_PIQE01000001.1"/>
</dbReference>
<dbReference type="AlphaFoldDB" id="A0A432ZAI9"/>
<dbReference type="Gene3D" id="1.10.357.10">
    <property type="entry name" value="Tetracycline Repressor, domain 2"/>
    <property type="match status" value="1"/>
</dbReference>
<dbReference type="GO" id="GO:0003677">
    <property type="term" value="F:DNA binding"/>
    <property type="evidence" value="ECO:0007669"/>
    <property type="project" value="UniProtKB-UniRule"/>
</dbReference>
<dbReference type="SUPFAM" id="SSF46689">
    <property type="entry name" value="Homeodomain-like"/>
    <property type="match status" value="1"/>
</dbReference>
<protein>
    <submittedName>
        <fullName evidence="4">TetR/AcrR family transcriptional regulator</fullName>
    </submittedName>
</protein>
<dbReference type="EMBL" id="PIQE01000001">
    <property type="protein sequence ID" value="RUO74948.1"/>
    <property type="molecule type" value="Genomic_DNA"/>
</dbReference>
<organism evidence="4 5">
    <name type="scientific">Pseudidiomarina sediminum</name>
    <dbReference type="NCBI Taxonomy" id="431675"/>
    <lineage>
        <taxon>Bacteria</taxon>
        <taxon>Pseudomonadati</taxon>
        <taxon>Pseudomonadota</taxon>
        <taxon>Gammaproteobacteria</taxon>
        <taxon>Alteromonadales</taxon>
        <taxon>Idiomarinaceae</taxon>
        <taxon>Pseudidiomarina</taxon>
    </lineage>
</organism>
<comment type="caution">
    <text evidence="4">The sequence shown here is derived from an EMBL/GenBank/DDBJ whole genome shotgun (WGS) entry which is preliminary data.</text>
</comment>
<proteinExistence type="predicted"/>
<dbReference type="InterPro" id="IPR036271">
    <property type="entry name" value="Tet_transcr_reg_TetR-rel_C_sf"/>
</dbReference>
<dbReference type="InterPro" id="IPR009057">
    <property type="entry name" value="Homeodomain-like_sf"/>
</dbReference>
<name>A0A432ZAI9_9GAMM</name>
<dbReference type="Proteomes" id="UP000287022">
    <property type="component" value="Unassembled WGS sequence"/>
</dbReference>
<dbReference type="PANTHER" id="PTHR43479:SF11">
    <property type="entry name" value="ACREF_ENVCD OPERON REPRESSOR-RELATED"/>
    <property type="match status" value="1"/>
</dbReference>
<dbReference type="PANTHER" id="PTHR43479">
    <property type="entry name" value="ACREF/ENVCD OPERON REPRESSOR-RELATED"/>
    <property type="match status" value="1"/>
</dbReference>
<evidence type="ECO:0000313" key="4">
    <source>
        <dbReference type="EMBL" id="RUO74948.1"/>
    </source>
</evidence>
<feature type="domain" description="HTH tetR-type" evidence="3">
    <location>
        <begin position="31"/>
        <end position="91"/>
    </location>
</feature>
<evidence type="ECO:0000313" key="5">
    <source>
        <dbReference type="Proteomes" id="UP000287022"/>
    </source>
</evidence>
<accession>A0A432ZAI9</accession>
<dbReference type="InterPro" id="IPR050624">
    <property type="entry name" value="HTH-type_Tx_Regulator"/>
</dbReference>
<dbReference type="Pfam" id="PF00440">
    <property type="entry name" value="TetR_N"/>
    <property type="match status" value="1"/>
</dbReference>
<evidence type="ECO:0000256" key="1">
    <source>
        <dbReference type="ARBA" id="ARBA00023125"/>
    </source>
</evidence>
<keyword evidence="5" id="KW-1185">Reference proteome</keyword>
<dbReference type="Gene3D" id="1.10.10.60">
    <property type="entry name" value="Homeodomain-like"/>
    <property type="match status" value="1"/>
</dbReference>
<keyword evidence="1 2" id="KW-0238">DNA-binding</keyword>
<reference evidence="5" key="1">
    <citation type="journal article" date="2018" name="Front. Microbiol.">
        <title>Genome-Based Analysis Reveals the Taxonomy and Diversity of the Family Idiomarinaceae.</title>
        <authorList>
            <person name="Liu Y."/>
            <person name="Lai Q."/>
            <person name="Shao Z."/>
        </authorList>
    </citation>
    <scope>NUCLEOTIDE SEQUENCE [LARGE SCALE GENOMIC DNA]</scope>
    <source>
        <strain evidence="5">c121</strain>
    </source>
</reference>
<dbReference type="PROSITE" id="PS50977">
    <property type="entry name" value="HTH_TETR_2"/>
    <property type="match status" value="1"/>
</dbReference>
<feature type="DNA-binding region" description="H-T-H motif" evidence="2">
    <location>
        <begin position="54"/>
        <end position="73"/>
    </location>
</feature>
<sequence>MTETAYPLTELDYPAILLHEKTHSPAKRKGERTKQSLVWACAKLLNQIGYQELRVSDICDEAQVSSAAFYLYFDNKSEITQHTLEHFCTAIFNALLLGQPHETDHRQALYQRNLAWLRISRLNAGLMRCVLQVTFVIPEFATFYDTLNADYISTVAKNIAKRSQRPESETQILVFALSSMTDEFTRRLLSDTPSPLDAMIKQECKSETELATFLSDLWFNAIYIQS</sequence>
<dbReference type="SUPFAM" id="SSF48498">
    <property type="entry name" value="Tetracyclin repressor-like, C-terminal domain"/>
    <property type="match status" value="1"/>
</dbReference>
<dbReference type="InterPro" id="IPR001647">
    <property type="entry name" value="HTH_TetR"/>
</dbReference>
<evidence type="ECO:0000256" key="2">
    <source>
        <dbReference type="PROSITE-ProRule" id="PRU00335"/>
    </source>
</evidence>
<gene>
    <name evidence="4" type="ORF">CWI80_06370</name>
</gene>